<comment type="subcellular location">
    <subcellularLocation>
        <location evidence="2">Periplasm</location>
    </subcellularLocation>
</comment>
<feature type="active site" description="Charge relay system" evidence="14">
    <location>
        <position position="116"/>
    </location>
</feature>
<dbReference type="GO" id="GO:0004252">
    <property type="term" value="F:serine-type endopeptidase activity"/>
    <property type="evidence" value="ECO:0007669"/>
    <property type="project" value="InterPro"/>
</dbReference>
<dbReference type="SMART" id="SM00228">
    <property type="entry name" value="PDZ"/>
    <property type="match status" value="2"/>
</dbReference>
<keyword evidence="12" id="KW-0346">Stress response</keyword>
<dbReference type="InterPro" id="IPR011782">
    <property type="entry name" value="Pept_S1C_Do"/>
</dbReference>
<evidence type="ECO:0000256" key="14">
    <source>
        <dbReference type="PIRSR" id="PIRSR611782-1"/>
    </source>
</evidence>
<evidence type="ECO:0000256" key="11">
    <source>
        <dbReference type="ARBA" id="ARBA00022825"/>
    </source>
</evidence>
<evidence type="ECO:0000256" key="17">
    <source>
        <dbReference type="SAM" id="SignalP"/>
    </source>
</evidence>
<dbReference type="Pfam" id="PF13180">
    <property type="entry name" value="PDZ_2"/>
    <property type="match status" value="2"/>
</dbReference>
<dbReference type="NCBIfam" id="TIGR02037">
    <property type="entry name" value="degP_htrA_DO"/>
    <property type="match status" value="1"/>
</dbReference>
<dbReference type="InterPro" id="IPR001478">
    <property type="entry name" value="PDZ"/>
</dbReference>
<keyword evidence="11" id="KW-0720">Serine protease</keyword>
<dbReference type="PROSITE" id="PS50106">
    <property type="entry name" value="PDZ"/>
    <property type="match status" value="2"/>
</dbReference>
<evidence type="ECO:0000256" key="12">
    <source>
        <dbReference type="ARBA" id="ARBA00023016"/>
    </source>
</evidence>
<feature type="domain" description="PDZ" evidence="18">
    <location>
        <begin position="390"/>
        <end position="476"/>
    </location>
</feature>
<dbReference type="Pfam" id="PF13365">
    <property type="entry name" value="Trypsin_2"/>
    <property type="match status" value="1"/>
</dbReference>
<evidence type="ECO:0000256" key="1">
    <source>
        <dbReference type="ARBA" id="ARBA00001772"/>
    </source>
</evidence>
<keyword evidence="6 19" id="KW-0645">Protease</keyword>
<comment type="similarity">
    <text evidence="3">Belongs to the peptidase S1C family.</text>
</comment>
<evidence type="ECO:0000256" key="7">
    <source>
        <dbReference type="ARBA" id="ARBA00022729"/>
    </source>
</evidence>
<comment type="catalytic activity">
    <reaction evidence="1">
        <text>Acts on substrates that are at least partially unfolded. The cleavage site P1 residue is normally between a pair of hydrophobic residues, such as Val-|-Val.</text>
        <dbReference type="EC" id="3.4.21.107"/>
    </reaction>
</comment>
<feature type="region of interest" description="Disordered" evidence="16">
    <location>
        <begin position="367"/>
        <end position="386"/>
    </location>
</feature>
<dbReference type="STRING" id="670307.HYPDE_23893"/>
<evidence type="ECO:0000256" key="16">
    <source>
        <dbReference type="SAM" id="MobiDB-lite"/>
    </source>
</evidence>
<dbReference type="InterPro" id="IPR001940">
    <property type="entry name" value="Peptidase_S1C"/>
</dbReference>
<evidence type="ECO:0000256" key="3">
    <source>
        <dbReference type="ARBA" id="ARBA00010541"/>
    </source>
</evidence>
<dbReference type="eggNOG" id="COG0265">
    <property type="taxonomic scope" value="Bacteria"/>
</dbReference>
<keyword evidence="20" id="KW-1185">Reference proteome</keyword>
<gene>
    <name evidence="19" type="ORF">HYPDE_23893</name>
</gene>
<feature type="active site" description="Charge relay system" evidence="14">
    <location>
        <position position="221"/>
    </location>
</feature>
<dbReference type="Gene3D" id="2.30.42.10">
    <property type="match status" value="2"/>
</dbReference>
<dbReference type="EC" id="3.4.21.107" evidence="4"/>
<feature type="binding site" evidence="15">
    <location>
        <begin position="219"/>
        <end position="221"/>
    </location>
    <ligand>
        <name>substrate</name>
    </ligand>
</feature>
<keyword evidence="7 17" id="KW-0732">Signal</keyword>
<evidence type="ECO:0000313" key="20">
    <source>
        <dbReference type="Proteomes" id="UP000005952"/>
    </source>
</evidence>
<evidence type="ECO:0000256" key="13">
    <source>
        <dbReference type="ARBA" id="ARBA00032850"/>
    </source>
</evidence>
<reference evidence="19 20" key="1">
    <citation type="journal article" date="2013" name="Genome Announc.">
        <title>Genome sequences for three denitrifying bacterial strains isolated from a uranium- and nitrate-contaminated subsurface environment.</title>
        <authorList>
            <person name="Venkatramanan R."/>
            <person name="Prakash O."/>
            <person name="Woyke T."/>
            <person name="Chain P."/>
            <person name="Goodwin L.A."/>
            <person name="Watson D."/>
            <person name="Brooks S."/>
            <person name="Kostka J.E."/>
            <person name="Green S.J."/>
        </authorList>
    </citation>
    <scope>NUCLEOTIDE SEQUENCE [LARGE SCALE GENOMIC DNA]</scope>
    <source>
        <strain evidence="19 20">1NES1</strain>
    </source>
</reference>
<protein>
    <recommendedName>
        <fullName evidence="5">Probable periplasmic serine endoprotease DegP-like</fullName>
        <ecNumber evidence="4">3.4.21.107</ecNumber>
    </recommendedName>
    <alternativeName>
        <fullName evidence="13">Protease Do</fullName>
    </alternativeName>
</protein>
<evidence type="ECO:0000256" key="8">
    <source>
        <dbReference type="ARBA" id="ARBA00022737"/>
    </source>
</evidence>
<dbReference type="SUPFAM" id="SSF50156">
    <property type="entry name" value="PDZ domain-like"/>
    <property type="match status" value="2"/>
</dbReference>
<feature type="binding site" evidence="15">
    <location>
        <position position="147"/>
    </location>
    <ligand>
        <name>substrate</name>
    </ligand>
</feature>
<evidence type="ECO:0000256" key="6">
    <source>
        <dbReference type="ARBA" id="ARBA00022670"/>
    </source>
</evidence>
<accession>N0AZB7</accession>
<dbReference type="Proteomes" id="UP000005952">
    <property type="component" value="Chromosome"/>
</dbReference>
<feature type="active site" description="Charge relay system" evidence="14">
    <location>
        <position position="147"/>
    </location>
</feature>
<evidence type="ECO:0000256" key="5">
    <source>
        <dbReference type="ARBA" id="ARBA00013958"/>
    </source>
</evidence>
<dbReference type="OrthoDB" id="7358927at2"/>
<evidence type="ECO:0000313" key="19">
    <source>
        <dbReference type="EMBL" id="AGK56464.1"/>
    </source>
</evidence>
<feature type="signal peptide" evidence="17">
    <location>
        <begin position="1"/>
        <end position="29"/>
    </location>
</feature>
<evidence type="ECO:0000256" key="15">
    <source>
        <dbReference type="PIRSR" id="PIRSR611782-2"/>
    </source>
</evidence>
<dbReference type="CDD" id="cd10839">
    <property type="entry name" value="cpPDZ1_DegP-like"/>
    <property type="match status" value="1"/>
</dbReference>
<feature type="chain" id="PRO_5039418588" description="Probable periplasmic serine endoprotease DegP-like" evidence="17">
    <location>
        <begin position="30"/>
        <end position="488"/>
    </location>
</feature>
<dbReference type="InterPro" id="IPR009003">
    <property type="entry name" value="Peptidase_S1_PA"/>
</dbReference>
<dbReference type="PRINTS" id="PR00834">
    <property type="entry name" value="PROTEASES2C"/>
</dbReference>
<evidence type="ECO:0000256" key="4">
    <source>
        <dbReference type="ARBA" id="ARBA00013035"/>
    </source>
</evidence>
<dbReference type="PANTHER" id="PTHR22939">
    <property type="entry name" value="SERINE PROTEASE FAMILY S1C HTRA-RELATED"/>
    <property type="match status" value="1"/>
</dbReference>
<dbReference type="KEGG" id="hdt:HYPDE_23893"/>
<sequence>MIGKSSVLLPRLLLSAIMTMALFSCPAQAFQNGPTSVAPLAKKLIDAVVNIATSQTVKGPSGVPLPKVPKGAPFEDFFDDFFNKRGGMPHSDRKISSLGSGFVIDGKEGLIVTNNHVIEGAEEIEINFHDGSKLKVDKIIGRDTKADLALLKVTPKKPLADVKFGSSATIEVGDWVMAIGNPFGLGGSVSVGIISAKSRDINSGPYDDYLQTDAAINKGNSGGPLFNMDGEVIGVNTAIISPTGGSIGIGFAVPSDTVSNVIDQLKQYGEVRRGWLGVKIQTVTDDIAETLGVPENSGALIAAVTPESPAAKAGLEAGDVILKFDSKDVTTMRGLPRIVAQAPIGKAVDVELLRKGQRKTLQVTVGRLDDGEDNDSDLKEQGGDSAAPAGAAIIGLKLSALTPDLRRKYGLDEKIKGVVVEDIDPQSPAAKKGIKAGDVIVEAAQEAVNDPSDVAASVDKVKKAGRKAVLLRVEDGKGDLRFVAVPIS</sequence>
<dbReference type="Gene3D" id="2.40.10.120">
    <property type="match status" value="1"/>
</dbReference>
<dbReference type="SUPFAM" id="SSF50494">
    <property type="entry name" value="Trypsin-like serine proteases"/>
    <property type="match status" value="1"/>
</dbReference>
<feature type="binding site" evidence="15">
    <location>
        <position position="116"/>
    </location>
    <ligand>
        <name>substrate</name>
    </ligand>
</feature>
<keyword evidence="9" id="KW-0574">Periplasm</keyword>
<dbReference type="HOGENOM" id="CLU_020120_1_0_5"/>
<dbReference type="AlphaFoldDB" id="N0AZB7"/>
<dbReference type="PROSITE" id="PS51257">
    <property type="entry name" value="PROKAR_LIPOPROTEIN"/>
    <property type="match status" value="1"/>
</dbReference>
<dbReference type="EMBL" id="CP005587">
    <property type="protein sequence ID" value="AGK56464.1"/>
    <property type="molecule type" value="Genomic_DNA"/>
</dbReference>
<dbReference type="PANTHER" id="PTHR22939:SF130">
    <property type="entry name" value="PERIPLASMIC SERINE ENDOPROTEASE DEGP-LIKE-RELATED"/>
    <property type="match status" value="1"/>
</dbReference>
<feature type="domain" description="PDZ" evidence="18">
    <location>
        <begin position="265"/>
        <end position="335"/>
    </location>
</feature>
<evidence type="ECO:0000256" key="10">
    <source>
        <dbReference type="ARBA" id="ARBA00022801"/>
    </source>
</evidence>
<proteinExistence type="inferred from homology"/>
<organism evidence="19 20">
    <name type="scientific">Hyphomicrobium denitrificans 1NES1</name>
    <dbReference type="NCBI Taxonomy" id="670307"/>
    <lineage>
        <taxon>Bacteria</taxon>
        <taxon>Pseudomonadati</taxon>
        <taxon>Pseudomonadota</taxon>
        <taxon>Alphaproteobacteria</taxon>
        <taxon>Hyphomicrobiales</taxon>
        <taxon>Hyphomicrobiaceae</taxon>
        <taxon>Hyphomicrobium</taxon>
    </lineage>
</organism>
<dbReference type="GO" id="GO:0006508">
    <property type="term" value="P:proteolysis"/>
    <property type="evidence" value="ECO:0007669"/>
    <property type="project" value="UniProtKB-KW"/>
</dbReference>
<name>N0AZB7_9HYPH</name>
<dbReference type="RefSeq" id="WP_015596502.1">
    <property type="nucleotide sequence ID" value="NC_021172.1"/>
</dbReference>
<evidence type="ECO:0000256" key="2">
    <source>
        <dbReference type="ARBA" id="ARBA00004418"/>
    </source>
</evidence>
<keyword evidence="8" id="KW-0677">Repeat</keyword>
<evidence type="ECO:0000259" key="18">
    <source>
        <dbReference type="PROSITE" id="PS50106"/>
    </source>
</evidence>
<dbReference type="InterPro" id="IPR036034">
    <property type="entry name" value="PDZ_sf"/>
</dbReference>
<keyword evidence="10" id="KW-0378">Hydrolase</keyword>
<evidence type="ECO:0000256" key="9">
    <source>
        <dbReference type="ARBA" id="ARBA00022764"/>
    </source>
</evidence>